<dbReference type="EMBL" id="CP014145">
    <property type="protein sequence ID" value="AMB58897.1"/>
    <property type="molecule type" value="Genomic_DNA"/>
</dbReference>
<keyword evidence="2" id="KW-1185">Reference proteome</keyword>
<dbReference type="AlphaFoldDB" id="A0A0X8E369"/>
<reference evidence="2" key="2">
    <citation type="submission" date="2016-01" db="EMBL/GenBank/DDBJ databases">
        <title>First complete genome sequence of a species in the genus Microterricola, an extremophilic cold active enzyme producing strain ERGS5:02 isolated from Sikkim Himalaya.</title>
        <authorList>
            <person name="Kumar R."/>
            <person name="Singh D."/>
            <person name="Swarnkar M.K."/>
        </authorList>
    </citation>
    <scope>NUCLEOTIDE SEQUENCE [LARGE SCALE GENOMIC DNA]</scope>
    <source>
        <strain evidence="2">ERGS5:02</strain>
    </source>
</reference>
<dbReference type="Proteomes" id="UP000058305">
    <property type="component" value="Chromosome"/>
</dbReference>
<sequence>MVWDVDSSHGKGETFPDLVVVELFEDGAARVTGFPRGRSVQDEEGYFCIDGPTDERYTGDATWEVRNRFSFFISFGDSKVLVSSGSRFGEQDWTTIRFDSCVEERRWDFSYVCGDSGYGPDDGDLVFREECPVSG</sequence>
<proteinExistence type="predicted"/>
<reference evidence="1 2" key="1">
    <citation type="journal article" date="2016" name="J. Biotechnol.">
        <title>First complete genome sequence of a species in the genus Microterricola, an extremophilic cold active enzyme producing bacterial strain ERGS5:02 isolated from Sikkim Himalaya.</title>
        <authorList>
            <person name="Himanshu"/>
            <person name="Swarnkar M.K."/>
            <person name="Singh D."/>
            <person name="Kumar R."/>
        </authorList>
    </citation>
    <scope>NUCLEOTIDE SEQUENCE [LARGE SCALE GENOMIC DNA]</scope>
    <source>
        <strain evidence="1 2">ERGS5:02</strain>
    </source>
</reference>
<evidence type="ECO:0000313" key="1">
    <source>
        <dbReference type="EMBL" id="AMB58897.1"/>
    </source>
</evidence>
<evidence type="ECO:0000313" key="2">
    <source>
        <dbReference type="Proteomes" id="UP000058305"/>
    </source>
</evidence>
<organism evidence="1 2">
    <name type="scientific">Microterricola viridarii</name>
    <dbReference type="NCBI Taxonomy" id="412690"/>
    <lineage>
        <taxon>Bacteria</taxon>
        <taxon>Bacillati</taxon>
        <taxon>Actinomycetota</taxon>
        <taxon>Actinomycetes</taxon>
        <taxon>Micrococcales</taxon>
        <taxon>Microbacteriaceae</taxon>
        <taxon>Microterricola</taxon>
    </lineage>
</organism>
<protein>
    <submittedName>
        <fullName evidence="1">Uncharacterized protein</fullName>
    </submittedName>
</protein>
<dbReference type="KEGG" id="mvd:AWU67_08465"/>
<name>A0A0X8E369_9MICO</name>
<accession>A0A0X8E369</accession>
<gene>
    <name evidence="1" type="ORF">AWU67_08465</name>
</gene>